<gene>
    <name evidence="5" type="ORF">AOZ06_16575</name>
</gene>
<dbReference type="Pfam" id="PF20703">
    <property type="entry name" value="nSTAND1"/>
    <property type="match status" value="1"/>
</dbReference>
<dbReference type="Gene3D" id="2.130.10.10">
    <property type="entry name" value="YVTN repeat-like/Quinoprotein amine dehydrogenase"/>
    <property type="match status" value="3"/>
</dbReference>
<dbReference type="InterPro" id="IPR001680">
    <property type="entry name" value="WD40_rpt"/>
</dbReference>
<evidence type="ECO:0000256" key="2">
    <source>
        <dbReference type="ARBA" id="ARBA00022737"/>
    </source>
</evidence>
<dbReference type="Pfam" id="PF00400">
    <property type="entry name" value="WD40"/>
    <property type="match status" value="7"/>
</dbReference>
<dbReference type="EMBL" id="CP012752">
    <property type="protein sequence ID" value="ALG08311.1"/>
    <property type="molecule type" value="Genomic_DNA"/>
</dbReference>
<dbReference type="InterPro" id="IPR050349">
    <property type="entry name" value="WD_LIS1/nudF_dynein_reg"/>
</dbReference>
<reference evidence="5 6" key="1">
    <citation type="submission" date="2015-07" db="EMBL/GenBank/DDBJ databases">
        <title>Genome sequencing of Kibdelosporangium phytohabitans.</title>
        <authorList>
            <person name="Qin S."/>
            <person name="Xing K."/>
        </authorList>
    </citation>
    <scope>NUCLEOTIDE SEQUENCE [LARGE SCALE GENOMIC DNA]</scope>
    <source>
        <strain evidence="5 6">KLBMP1111</strain>
    </source>
</reference>
<dbReference type="InterPro" id="IPR020472">
    <property type="entry name" value="WD40_PAC1"/>
</dbReference>
<name>A0A0N7F3D3_9PSEU</name>
<accession>A0A0N7F3D3</accession>
<keyword evidence="6" id="KW-1185">Reference proteome</keyword>
<feature type="repeat" description="WD" evidence="3">
    <location>
        <begin position="729"/>
        <end position="761"/>
    </location>
</feature>
<dbReference type="PROSITE" id="PS50294">
    <property type="entry name" value="WD_REPEATS_REGION"/>
    <property type="match status" value="7"/>
</dbReference>
<dbReference type="PROSITE" id="PS50082">
    <property type="entry name" value="WD_REPEATS_2"/>
    <property type="match status" value="7"/>
</dbReference>
<evidence type="ECO:0000256" key="3">
    <source>
        <dbReference type="PROSITE-ProRule" id="PRU00221"/>
    </source>
</evidence>
<dbReference type="SMART" id="SM00530">
    <property type="entry name" value="HTH_XRE"/>
    <property type="match status" value="1"/>
</dbReference>
<dbReference type="PRINTS" id="PR00320">
    <property type="entry name" value="GPROTEINBRPT"/>
</dbReference>
<dbReference type="PROSITE" id="PS00678">
    <property type="entry name" value="WD_REPEATS_1"/>
    <property type="match status" value="5"/>
</dbReference>
<keyword evidence="2" id="KW-0677">Repeat</keyword>
<evidence type="ECO:0000313" key="6">
    <source>
        <dbReference type="Proteomes" id="UP000063699"/>
    </source>
</evidence>
<proteinExistence type="predicted"/>
<dbReference type="InterPro" id="IPR019775">
    <property type="entry name" value="WD40_repeat_CS"/>
</dbReference>
<dbReference type="Gene3D" id="3.40.50.300">
    <property type="entry name" value="P-loop containing nucleotide triphosphate hydrolases"/>
    <property type="match status" value="1"/>
</dbReference>
<dbReference type="AlphaFoldDB" id="A0A0N7F3D3"/>
<dbReference type="SMART" id="SM00320">
    <property type="entry name" value="WD40"/>
    <property type="match status" value="7"/>
</dbReference>
<dbReference type="InterPro" id="IPR036322">
    <property type="entry name" value="WD40_repeat_dom_sf"/>
</dbReference>
<keyword evidence="1 3" id="KW-0853">WD repeat</keyword>
<dbReference type="InterPro" id="IPR001387">
    <property type="entry name" value="Cro/C1-type_HTH"/>
</dbReference>
<feature type="repeat" description="WD" evidence="3">
    <location>
        <begin position="865"/>
        <end position="906"/>
    </location>
</feature>
<dbReference type="SUPFAM" id="SSF52540">
    <property type="entry name" value="P-loop containing nucleoside triphosphate hydrolases"/>
    <property type="match status" value="1"/>
</dbReference>
<sequence>MEFAAELRLLRTKAGTPSYREMGRAAHYSATTLSAAAGGRKLPSRAVTLAFVRACGGDEAEWEQRWHAVAVELNGKSATTPSVENVTGAPYVGLRAFGPDDANLFFGRERLVTEIIGKLDRQRLVLLFGASGSGKSSVMRAGVVPALAAAGNTVLLFTPGARPIERCSVRLGSMLGMTAGAVMDECRRDDRGLHRLVSQALDGHHDDAMMVIVVDQFEEVFALCDDEDERAGFIAALTTAAGSPDSRCRVVLGMRSDFFAHCSAYPALLDAMPDGQVVAGAMSAEELRRAVVKPARRMNCTVESALVADLIAQAYGRPGVLPLVSHVLLQVWARRSGNRLTVSGFQAAGGLEGALSRTAEDVFTGLDTAQQQLARALFGRLVALGEGTEDTKRRLDITELGDDPDLAVVLEAFTAARLLARDQDGVEITHEALIRAWPRLHGWLDDDRETLRRHRQLTDATDAWESLRRDASALYRGARLDLARDIPETRLTRRERAFLDASLAANRRRVRRSRYLTALLVVLLMVSTTTTIYAAHASREATERRNTALSQKVSGEAIALRTANRPLAAQLSLAAYRLAPTAQARDGMLGVFAHPIIGHDDYVNAAVFTPDGRTLVTGSKDQTVRLWDVTDPARPKPLATVRTGHTGTIHSVAVSPDGRTFATASADRTAQLWDIAGPRKLATLPGHTDAVYSVAFSPDGKTLGSGSWDRTSRLWDISNREAPTELAVLDGYALNVKQVAFSPDGRIFAGASDDRTVHLWDTADPREPSPITVLHTKHGDMVSSVAFSPDGRLLATGSDDRTVRLWDLTSPGQPTHRATLAGHAEVIMSVAFSPDGRVLASSADDRVVRLWDVTDPRRAAERAVLTGHDGPVQSVRFSPDGRWIASASTDYTAQLWDVDPGRVEAAACAEASPRITAAQWEKHFSGVDFQPPCP</sequence>
<dbReference type="InterPro" id="IPR049052">
    <property type="entry name" value="nSTAND1"/>
</dbReference>
<protein>
    <recommendedName>
        <fullName evidence="4">HTH cro/C1-type domain-containing protein</fullName>
    </recommendedName>
</protein>
<evidence type="ECO:0000256" key="1">
    <source>
        <dbReference type="ARBA" id="ARBA00022574"/>
    </source>
</evidence>
<dbReference type="PANTHER" id="PTHR44129">
    <property type="entry name" value="WD REPEAT-CONTAINING PROTEIN POP1"/>
    <property type="match status" value="1"/>
</dbReference>
<feature type="repeat" description="WD" evidence="3">
    <location>
        <begin position="642"/>
        <end position="683"/>
    </location>
</feature>
<dbReference type="STRING" id="860235.AOZ06_16575"/>
<feature type="repeat" description="WD" evidence="3">
    <location>
        <begin position="596"/>
        <end position="629"/>
    </location>
</feature>
<dbReference type="CDD" id="cd00200">
    <property type="entry name" value="WD40"/>
    <property type="match status" value="1"/>
</dbReference>
<dbReference type="InterPro" id="IPR027417">
    <property type="entry name" value="P-loop_NTPase"/>
</dbReference>
<feature type="domain" description="HTH cro/C1-type" evidence="4">
    <location>
        <begin position="6"/>
        <end position="62"/>
    </location>
</feature>
<dbReference type="Proteomes" id="UP000063699">
    <property type="component" value="Chromosome"/>
</dbReference>
<feature type="repeat" description="WD" evidence="3">
    <location>
        <begin position="684"/>
        <end position="725"/>
    </location>
</feature>
<evidence type="ECO:0000313" key="5">
    <source>
        <dbReference type="EMBL" id="ALG08311.1"/>
    </source>
</evidence>
<dbReference type="KEGG" id="kphy:AOZ06_16575"/>
<feature type="repeat" description="WD" evidence="3">
    <location>
        <begin position="820"/>
        <end position="861"/>
    </location>
</feature>
<dbReference type="SUPFAM" id="SSF50978">
    <property type="entry name" value="WD40 repeat-like"/>
    <property type="match status" value="1"/>
</dbReference>
<dbReference type="Pfam" id="PF13560">
    <property type="entry name" value="HTH_31"/>
    <property type="match status" value="1"/>
</dbReference>
<feature type="repeat" description="WD" evidence="3">
    <location>
        <begin position="775"/>
        <end position="810"/>
    </location>
</feature>
<dbReference type="InterPro" id="IPR015943">
    <property type="entry name" value="WD40/YVTN_repeat-like_dom_sf"/>
</dbReference>
<evidence type="ECO:0000259" key="4">
    <source>
        <dbReference type="SMART" id="SM00530"/>
    </source>
</evidence>
<organism evidence="5 6">
    <name type="scientific">Kibdelosporangium phytohabitans</name>
    <dbReference type="NCBI Taxonomy" id="860235"/>
    <lineage>
        <taxon>Bacteria</taxon>
        <taxon>Bacillati</taxon>
        <taxon>Actinomycetota</taxon>
        <taxon>Actinomycetes</taxon>
        <taxon>Pseudonocardiales</taxon>
        <taxon>Pseudonocardiaceae</taxon>
        <taxon>Kibdelosporangium</taxon>
    </lineage>
</organism>